<keyword evidence="1" id="KW-0812">Transmembrane</keyword>
<dbReference type="Proteomes" id="UP000593591">
    <property type="component" value="Chromosome"/>
</dbReference>
<protein>
    <submittedName>
        <fullName evidence="2">Uncharacterized protein</fullName>
    </submittedName>
</protein>
<evidence type="ECO:0000313" key="2">
    <source>
        <dbReference type="EMBL" id="QOS38951.1"/>
    </source>
</evidence>
<proteinExistence type="predicted"/>
<dbReference type="EMBL" id="CP031517">
    <property type="protein sequence ID" value="QOS38951.1"/>
    <property type="molecule type" value="Genomic_DNA"/>
</dbReference>
<keyword evidence="1" id="KW-1133">Transmembrane helix</keyword>
<feature type="transmembrane region" description="Helical" evidence="1">
    <location>
        <begin position="47"/>
        <end position="66"/>
    </location>
</feature>
<dbReference type="AlphaFoldDB" id="A0A7M1XJK2"/>
<keyword evidence="1" id="KW-0472">Membrane</keyword>
<reference evidence="2 3" key="1">
    <citation type="submission" date="2018-08" db="EMBL/GenBank/DDBJ databases">
        <title>The first complete genome of Treponema rectale (CHPAT), a commensal spirochete of the bovine rectum.</title>
        <authorList>
            <person name="Staton G.J."/>
            <person name="Clegg S.R."/>
            <person name="Carter S.D."/>
            <person name="Radford A.D."/>
            <person name="Darby A."/>
            <person name="Hall N."/>
            <person name="Birtles R.J."/>
            <person name="Evans N.J."/>
        </authorList>
    </citation>
    <scope>NUCLEOTIDE SEQUENCE [LARGE SCALE GENOMIC DNA]</scope>
    <source>
        <strain evidence="2 3">CHPA</strain>
    </source>
</reference>
<gene>
    <name evidence="2" type="ORF">DYE49_00160</name>
</gene>
<dbReference type="KEGG" id="trc:DYE49_00160"/>
<organism evidence="2 3">
    <name type="scientific">Treponema rectale</name>
    <dbReference type="NCBI Taxonomy" id="744512"/>
    <lineage>
        <taxon>Bacteria</taxon>
        <taxon>Pseudomonadati</taxon>
        <taxon>Spirochaetota</taxon>
        <taxon>Spirochaetia</taxon>
        <taxon>Spirochaetales</taxon>
        <taxon>Treponemataceae</taxon>
        <taxon>Treponema</taxon>
    </lineage>
</organism>
<accession>A0A7M1XJK2</accession>
<name>A0A7M1XJK2_9SPIR</name>
<feature type="transmembrane region" description="Helical" evidence="1">
    <location>
        <begin position="78"/>
        <end position="98"/>
    </location>
</feature>
<evidence type="ECO:0000313" key="3">
    <source>
        <dbReference type="Proteomes" id="UP000593591"/>
    </source>
</evidence>
<sequence>MKPLGRLICICVGVFMIFFGVMAIKENVELLAISGWEDILNVPDKLQRLITILGQGLNCLVGLFAVIAGLRGKRSIKLVLVAILMMVMPVYNTYLFIQQGGTDFWPLVQEYSVPIFYFIGMLLV</sequence>
<evidence type="ECO:0000256" key="1">
    <source>
        <dbReference type="SAM" id="Phobius"/>
    </source>
</evidence>